<sequence>MTATDNKALIEHFYRAFQQKDYQNMAACYHPQATFRDEAFGLNGAEEIGAMWQMLCERGKDMQMTFAVTEHHGGRITAHWEAQYTFSQSGRRVHNKIDAEFEFLDGKIIQHIDRFSFWNWSRQALGLPGLLLGWTPLLKNKVQTMAMKNLRSFMKSNGR</sequence>
<keyword evidence="3" id="KW-1185">Reference proteome</keyword>
<dbReference type="Pfam" id="PF12680">
    <property type="entry name" value="SnoaL_2"/>
    <property type="match status" value="1"/>
</dbReference>
<reference evidence="2" key="2">
    <citation type="submission" date="2022-08" db="EMBL/GenBank/DDBJ databases">
        <authorList>
            <person name="Dong C."/>
        </authorList>
    </citation>
    <scope>NUCLEOTIDE SEQUENCE</scope>
    <source>
        <strain evidence="2">59MF3M-4</strain>
    </source>
</reference>
<feature type="domain" description="SnoaL-like" evidence="1">
    <location>
        <begin position="10"/>
        <end position="111"/>
    </location>
</feature>
<name>A0A9X2WHP4_9GAMM</name>
<comment type="caution">
    <text evidence="2">The sequence shown here is derived from an EMBL/GenBank/DDBJ whole genome shotgun (WGS) entry which is preliminary data.</text>
</comment>
<dbReference type="Proteomes" id="UP001147830">
    <property type="component" value="Unassembled WGS sequence"/>
</dbReference>
<evidence type="ECO:0000259" key="1">
    <source>
        <dbReference type="Pfam" id="PF12680"/>
    </source>
</evidence>
<dbReference type="Gene3D" id="3.10.450.50">
    <property type="match status" value="1"/>
</dbReference>
<reference evidence="2" key="1">
    <citation type="journal article" date="2022" name="Front. Microbiol.">
        <title>Genome-based taxonomic rearrangement of Oceanobacter-related bacteria including the description of Thalassolituus hydrocarbonoclasticus sp. nov. and Thalassolituus pacificus sp. nov. and emended description of the genus Thalassolituus.</title>
        <authorList>
            <person name="Dong C."/>
            <person name="Wei L."/>
            <person name="Wang J."/>
            <person name="Lai Q."/>
            <person name="Huang Z."/>
            <person name="Shao Z."/>
        </authorList>
    </citation>
    <scope>NUCLEOTIDE SEQUENCE</scope>
    <source>
        <strain evidence="2">59MF3M-4</strain>
    </source>
</reference>
<dbReference type="EMBL" id="JAOANI010000020">
    <property type="protein sequence ID" value="MCT7359952.1"/>
    <property type="molecule type" value="Genomic_DNA"/>
</dbReference>
<dbReference type="InterPro" id="IPR037401">
    <property type="entry name" value="SnoaL-like"/>
</dbReference>
<accession>A0A9X2WHP4</accession>
<dbReference type="AlphaFoldDB" id="A0A9X2WHP4"/>
<dbReference type="RefSeq" id="WP_260976815.1">
    <property type="nucleotide sequence ID" value="NZ_JAOANI010000020.1"/>
</dbReference>
<evidence type="ECO:0000313" key="2">
    <source>
        <dbReference type="EMBL" id="MCT7359952.1"/>
    </source>
</evidence>
<proteinExistence type="predicted"/>
<dbReference type="SUPFAM" id="SSF54427">
    <property type="entry name" value="NTF2-like"/>
    <property type="match status" value="1"/>
</dbReference>
<organism evidence="2 3">
    <name type="scientific">Thalassolituus pacificus</name>
    <dbReference type="NCBI Taxonomy" id="2975440"/>
    <lineage>
        <taxon>Bacteria</taxon>
        <taxon>Pseudomonadati</taxon>
        <taxon>Pseudomonadota</taxon>
        <taxon>Gammaproteobacteria</taxon>
        <taxon>Oceanospirillales</taxon>
        <taxon>Oceanospirillaceae</taxon>
        <taxon>Thalassolituus</taxon>
    </lineage>
</organism>
<dbReference type="InterPro" id="IPR032710">
    <property type="entry name" value="NTF2-like_dom_sf"/>
</dbReference>
<evidence type="ECO:0000313" key="3">
    <source>
        <dbReference type="Proteomes" id="UP001147830"/>
    </source>
</evidence>
<protein>
    <submittedName>
        <fullName evidence="2">Nuclear transport factor 2 family protein</fullName>
    </submittedName>
</protein>
<gene>
    <name evidence="2" type="ORF">NYR02_13110</name>
</gene>